<evidence type="ECO:0000256" key="1">
    <source>
        <dbReference type="SAM" id="Phobius"/>
    </source>
</evidence>
<evidence type="ECO:0000259" key="2">
    <source>
        <dbReference type="Pfam" id="PF09925"/>
    </source>
</evidence>
<dbReference type="RefSeq" id="WP_008601963.1">
    <property type="nucleotide sequence ID" value="NZ_AMRV01000005.1"/>
</dbReference>
<accession>M2U3W8</accession>
<proteinExistence type="predicted"/>
<feature type="transmembrane region" description="Helical" evidence="1">
    <location>
        <begin position="99"/>
        <end position="117"/>
    </location>
</feature>
<feature type="transmembrane region" description="Helical" evidence="1">
    <location>
        <begin position="123"/>
        <end position="141"/>
    </location>
</feature>
<evidence type="ECO:0000313" key="4">
    <source>
        <dbReference type="Proteomes" id="UP000011717"/>
    </source>
</evidence>
<dbReference type="InterPro" id="IPR018677">
    <property type="entry name" value="DUF2157"/>
</dbReference>
<reference evidence="3 4" key="1">
    <citation type="journal article" date="2013" name="Genome Announc.">
        <title>Draft Genome Sequence of Strain JLT2015T, Belonging to the Family Sphingomonadaceae of the Alphaproteobacteria.</title>
        <authorList>
            <person name="Tang K."/>
            <person name="Liu K."/>
            <person name="Li S."/>
            <person name="Jiao N."/>
        </authorList>
    </citation>
    <scope>NUCLEOTIDE SEQUENCE [LARGE SCALE GENOMIC DNA]</scope>
    <source>
        <strain evidence="3 4">JLT2015</strain>
    </source>
</reference>
<feature type="transmembrane region" description="Helical" evidence="1">
    <location>
        <begin position="35"/>
        <end position="57"/>
    </location>
</feature>
<dbReference type="AlphaFoldDB" id="M2U3W8"/>
<feature type="transmembrane region" description="Helical" evidence="1">
    <location>
        <begin position="174"/>
        <end position="196"/>
    </location>
</feature>
<feature type="transmembrane region" description="Helical" evidence="1">
    <location>
        <begin position="69"/>
        <end position="87"/>
    </location>
</feature>
<feature type="transmembrane region" description="Helical" evidence="1">
    <location>
        <begin position="290"/>
        <end position="308"/>
    </location>
</feature>
<dbReference type="OrthoDB" id="7469499at2"/>
<feature type="transmembrane region" description="Helical" evidence="1">
    <location>
        <begin position="339"/>
        <end position="359"/>
    </location>
</feature>
<keyword evidence="4" id="KW-1185">Reference proteome</keyword>
<feature type="transmembrane region" description="Helical" evidence="1">
    <location>
        <begin position="203"/>
        <end position="223"/>
    </location>
</feature>
<organism evidence="3 4">
    <name type="scientific">Pacificimonas flava</name>
    <dbReference type="NCBI Taxonomy" id="1234595"/>
    <lineage>
        <taxon>Bacteria</taxon>
        <taxon>Pseudomonadati</taxon>
        <taxon>Pseudomonadota</taxon>
        <taxon>Alphaproteobacteria</taxon>
        <taxon>Sphingomonadales</taxon>
        <taxon>Sphingosinicellaceae</taxon>
        <taxon>Pacificimonas</taxon>
    </lineage>
</organism>
<sequence>MALSDKLNEWQTAGLIDAAAAARIQAHEDAHARPIWLWAVAGLGFLALALGIIAVIGSNWDAIPAAVKLGVHYLLMAGSAAAAWIGVRQRRRWLGEGALFLLACLALGGLALQAQIYQLSGEIWRLLMTWLALAGPALLLAGRTRLTAFGFSGMAIWALASCAAAMDGSSAGELLIQGVAMAAPWLLVAIGALYTARRPFGGGLTEAGLAVILPAISLAHLAWAGTISSSDAGEMLMRMIPVAAAAVLSLWLVLRFARLPRDVAVSLLIGPAIALTLAICIPHNDDWPSRLVGALVYGAMWAAVGYTAARAGYRLLFGVAVGAIAVRLFIVYFELFGSLAMTGLGLIAAGVLLILLAYASRRLLREVPA</sequence>
<feature type="transmembrane region" description="Helical" evidence="1">
    <location>
        <begin position="263"/>
        <end position="284"/>
    </location>
</feature>
<feature type="transmembrane region" description="Helical" evidence="1">
    <location>
        <begin position="148"/>
        <end position="168"/>
    </location>
</feature>
<dbReference type="Pfam" id="PF09925">
    <property type="entry name" value="DUF2157"/>
    <property type="match status" value="1"/>
</dbReference>
<name>M2U3W8_9SPHN</name>
<dbReference type="Proteomes" id="UP000011717">
    <property type="component" value="Unassembled WGS sequence"/>
</dbReference>
<comment type="caution">
    <text evidence="3">The sequence shown here is derived from an EMBL/GenBank/DDBJ whole genome shotgun (WGS) entry which is preliminary data.</text>
</comment>
<keyword evidence="1" id="KW-0812">Transmembrane</keyword>
<keyword evidence="1" id="KW-0472">Membrane</keyword>
<dbReference type="EMBL" id="AMRV01000005">
    <property type="protein sequence ID" value="EMD82727.1"/>
    <property type="molecule type" value="Genomic_DNA"/>
</dbReference>
<evidence type="ECO:0000313" key="3">
    <source>
        <dbReference type="EMBL" id="EMD82727.1"/>
    </source>
</evidence>
<feature type="transmembrane region" description="Helical" evidence="1">
    <location>
        <begin position="235"/>
        <end position="254"/>
    </location>
</feature>
<feature type="domain" description="DUF2157" evidence="2">
    <location>
        <begin position="9"/>
        <end position="144"/>
    </location>
</feature>
<protein>
    <recommendedName>
        <fullName evidence="2">DUF2157 domain-containing protein</fullName>
    </recommendedName>
</protein>
<feature type="transmembrane region" description="Helical" evidence="1">
    <location>
        <begin position="315"/>
        <end position="333"/>
    </location>
</feature>
<keyword evidence="1" id="KW-1133">Transmembrane helix</keyword>
<gene>
    <name evidence="3" type="ORF">C725_1767</name>
</gene>